<dbReference type="OMA" id="MEESSLW"/>
<dbReference type="GO" id="GO:0005765">
    <property type="term" value="C:lysosomal membrane"/>
    <property type="evidence" value="ECO:0007669"/>
    <property type="project" value="TreeGrafter"/>
</dbReference>
<dbReference type="Ensembl" id="ENSEBUT00000006010.1">
    <property type="protein sequence ID" value="ENSEBUP00000005570.1"/>
    <property type="gene ID" value="ENSEBUG00000003785.1"/>
</dbReference>
<keyword evidence="1" id="KW-0446">Lipid-binding</keyword>
<evidence type="ECO:0000256" key="1">
    <source>
        <dbReference type="ARBA" id="ARBA00023121"/>
    </source>
</evidence>
<dbReference type="PANTHER" id="PTHR46121:SF1">
    <property type="entry name" value="STARD3 N-TERMINAL-LIKE PROTEIN"/>
    <property type="match status" value="1"/>
</dbReference>
<keyword evidence="4" id="KW-1185">Reference proteome</keyword>
<dbReference type="GeneTree" id="ENSGT00940000159051"/>
<dbReference type="SUPFAM" id="SSF55961">
    <property type="entry name" value="Bet v1-like"/>
    <property type="match status" value="1"/>
</dbReference>
<evidence type="ECO:0000313" key="3">
    <source>
        <dbReference type="Ensembl" id="ENSEBUP00000005586.1"/>
    </source>
</evidence>
<reference evidence="3" key="1">
    <citation type="submission" date="2025-05" db="UniProtKB">
        <authorList>
            <consortium name="Ensembl"/>
        </authorList>
    </citation>
    <scope>IDENTIFICATION</scope>
</reference>
<dbReference type="GO" id="GO:0015485">
    <property type="term" value="F:cholesterol binding"/>
    <property type="evidence" value="ECO:0007669"/>
    <property type="project" value="TreeGrafter"/>
</dbReference>
<dbReference type="PRINTS" id="PR00978">
    <property type="entry name" value="STARPROTEIN"/>
</dbReference>
<dbReference type="GO" id="GO:0099044">
    <property type="term" value="P:vesicle tethering to endoplasmic reticulum"/>
    <property type="evidence" value="ECO:0007669"/>
    <property type="project" value="TreeGrafter"/>
</dbReference>
<protein>
    <recommendedName>
        <fullName evidence="2">START domain-containing protein</fullName>
    </recommendedName>
</protein>
<dbReference type="InterPro" id="IPR023393">
    <property type="entry name" value="START-like_dom_sf"/>
</dbReference>
<dbReference type="Pfam" id="PF01852">
    <property type="entry name" value="START"/>
    <property type="match status" value="1"/>
</dbReference>
<dbReference type="PANTHER" id="PTHR46121">
    <property type="entry name" value="STEROIDOGENIC ACUTE REGULATORY PROTEIN-LIKE"/>
    <property type="match status" value="1"/>
</dbReference>
<organism evidence="3 4">
    <name type="scientific">Eptatretus burgeri</name>
    <name type="common">Inshore hagfish</name>
    <dbReference type="NCBI Taxonomy" id="7764"/>
    <lineage>
        <taxon>Eukaryota</taxon>
        <taxon>Metazoa</taxon>
        <taxon>Chordata</taxon>
        <taxon>Craniata</taxon>
        <taxon>Vertebrata</taxon>
        <taxon>Cyclostomata</taxon>
        <taxon>Myxini</taxon>
        <taxon>Myxiniformes</taxon>
        <taxon>Myxinidae</taxon>
        <taxon>Eptatretinae</taxon>
        <taxon>Eptatretus</taxon>
    </lineage>
</organism>
<dbReference type="Proteomes" id="UP000694388">
    <property type="component" value="Unplaced"/>
</dbReference>
<dbReference type="GO" id="GO:0005789">
    <property type="term" value="C:endoplasmic reticulum membrane"/>
    <property type="evidence" value="ECO:0007669"/>
    <property type="project" value="TreeGrafter"/>
</dbReference>
<dbReference type="InterPro" id="IPR051869">
    <property type="entry name" value="STARD3"/>
</dbReference>
<dbReference type="InterPro" id="IPR002913">
    <property type="entry name" value="START_lipid-bd_dom"/>
</dbReference>
<dbReference type="PROSITE" id="PS50848">
    <property type="entry name" value="START"/>
    <property type="match status" value="1"/>
</dbReference>
<name>A0A8C4NM01_EPTBU</name>
<sequence>MEESSLWNKTVLSCQVLQKVDDHTMITYDVAAGSAGGLVAPRDFVTVRRLEQRGERFLSSGMSTTHSAQPPTDRYVRGENGVGGFVIDRIAHSSCRSAFTWILNTDLKGRLPEYAVKQNLSTVMLEFIHNLRQHLSGMQVK</sequence>
<dbReference type="GO" id="GO:0140284">
    <property type="term" value="C:endoplasmic reticulum-endosome membrane contact site"/>
    <property type="evidence" value="ECO:0007669"/>
    <property type="project" value="TreeGrafter"/>
</dbReference>
<feature type="domain" description="START" evidence="2">
    <location>
        <begin position="1"/>
        <end position="140"/>
    </location>
</feature>
<dbReference type="AlphaFoldDB" id="A0A8C4NM01"/>
<dbReference type="GO" id="GO:0030301">
    <property type="term" value="P:cholesterol transport"/>
    <property type="evidence" value="ECO:0007669"/>
    <property type="project" value="TreeGrafter"/>
</dbReference>
<proteinExistence type="predicted"/>
<dbReference type="GO" id="GO:0031902">
    <property type="term" value="C:late endosome membrane"/>
    <property type="evidence" value="ECO:0007669"/>
    <property type="project" value="TreeGrafter"/>
</dbReference>
<evidence type="ECO:0000313" key="4">
    <source>
        <dbReference type="Proteomes" id="UP000694388"/>
    </source>
</evidence>
<accession>A0A8C4NM01</accession>
<dbReference type="Gene3D" id="3.30.530.20">
    <property type="match status" value="1"/>
</dbReference>
<evidence type="ECO:0000259" key="2">
    <source>
        <dbReference type="PROSITE" id="PS50848"/>
    </source>
</evidence>
<dbReference type="InterPro" id="IPR000799">
    <property type="entry name" value="StAR-like"/>
</dbReference>
<dbReference type="Ensembl" id="ENSEBUT00000006026.1">
    <property type="protein sequence ID" value="ENSEBUP00000005586.1"/>
    <property type="gene ID" value="ENSEBUG00000003785.1"/>
</dbReference>